<proteinExistence type="predicted"/>
<comment type="caution">
    <text evidence="2">The sequence shown here is derived from an EMBL/GenBank/DDBJ whole genome shotgun (WGS) entry which is preliminary data.</text>
</comment>
<evidence type="ECO:0000313" key="2">
    <source>
        <dbReference type="EMBL" id="MDN4597169.1"/>
    </source>
</evidence>
<dbReference type="Proteomes" id="UP001174210">
    <property type="component" value="Unassembled WGS sequence"/>
</dbReference>
<gene>
    <name evidence="2" type="ORF">P5G59_08460</name>
</gene>
<feature type="compositionally biased region" description="Basic and acidic residues" evidence="1">
    <location>
        <begin position="52"/>
        <end position="61"/>
    </location>
</feature>
<dbReference type="EMBL" id="JAROCB010000002">
    <property type="protein sequence ID" value="MDN4597169.1"/>
    <property type="molecule type" value="Genomic_DNA"/>
</dbReference>
<sequence length="92" mass="10449">MGVTVQVRDLDPAVNDRLKGEAAAKGLSYSEYLRRELTRIAEKLRIDERWREVSAESRASTEHPSAPAEPWRPLGMGTDEIVASIRQDRDDR</sequence>
<name>A0ABT8IWG7_9MICO</name>
<evidence type="ECO:0000256" key="1">
    <source>
        <dbReference type="SAM" id="MobiDB-lite"/>
    </source>
</evidence>
<dbReference type="InterPro" id="IPR010985">
    <property type="entry name" value="Ribbon_hlx_hlx"/>
</dbReference>
<dbReference type="RefSeq" id="WP_301217904.1">
    <property type="nucleotide sequence ID" value="NZ_JAROCB010000002.1"/>
</dbReference>
<reference evidence="2" key="1">
    <citation type="submission" date="2023-03" db="EMBL/GenBank/DDBJ databases">
        <title>MT1 and MT2 Draft Genomes of Novel Species.</title>
        <authorList>
            <person name="Venkateswaran K."/>
        </authorList>
    </citation>
    <scope>NUCLEOTIDE SEQUENCE</scope>
    <source>
        <strain evidence="2">F6_8S_P_1A</strain>
    </source>
</reference>
<protein>
    <recommendedName>
        <fullName evidence="4">Ribbon-helix-helix protein CopG domain-containing protein</fullName>
    </recommendedName>
</protein>
<feature type="region of interest" description="Disordered" evidence="1">
    <location>
        <begin position="52"/>
        <end position="92"/>
    </location>
</feature>
<keyword evidence="3" id="KW-1185">Reference proteome</keyword>
<evidence type="ECO:0000313" key="3">
    <source>
        <dbReference type="Proteomes" id="UP001174210"/>
    </source>
</evidence>
<dbReference type="SUPFAM" id="SSF47598">
    <property type="entry name" value="Ribbon-helix-helix"/>
    <property type="match status" value="1"/>
</dbReference>
<organism evidence="2 3">
    <name type="scientific">Leifsonia virtsii</name>
    <dbReference type="NCBI Taxonomy" id="3035915"/>
    <lineage>
        <taxon>Bacteria</taxon>
        <taxon>Bacillati</taxon>
        <taxon>Actinomycetota</taxon>
        <taxon>Actinomycetes</taxon>
        <taxon>Micrococcales</taxon>
        <taxon>Microbacteriaceae</taxon>
        <taxon>Leifsonia</taxon>
    </lineage>
</organism>
<accession>A0ABT8IWG7</accession>
<evidence type="ECO:0008006" key="4">
    <source>
        <dbReference type="Google" id="ProtNLM"/>
    </source>
</evidence>